<feature type="domain" description="ShKT" evidence="2">
    <location>
        <begin position="117"/>
        <end position="152"/>
    </location>
</feature>
<dbReference type="RefSeq" id="XP_005109019.1">
    <property type="nucleotide sequence ID" value="XM_005108962.1"/>
</dbReference>
<dbReference type="PROSITE" id="PS51670">
    <property type="entry name" value="SHKT"/>
    <property type="match status" value="1"/>
</dbReference>
<reference evidence="4" key="1">
    <citation type="submission" date="2025-08" db="UniProtKB">
        <authorList>
            <consortium name="RefSeq"/>
        </authorList>
    </citation>
    <scope>IDENTIFICATION</scope>
</reference>
<evidence type="ECO:0000313" key="4">
    <source>
        <dbReference type="RefSeq" id="XP_005109019.1"/>
    </source>
</evidence>
<keyword evidence="3" id="KW-1185">Reference proteome</keyword>
<feature type="disulfide bond" evidence="1">
    <location>
        <begin position="136"/>
        <end position="149"/>
    </location>
</feature>
<protein>
    <submittedName>
        <fullName evidence="4">Uncharacterized protein LOC101861847</fullName>
    </submittedName>
</protein>
<evidence type="ECO:0000256" key="1">
    <source>
        <dbReference type="PROSITE-ProRule" id="PRU01005"/>
    </source>
</evidence>
<dbReference type="Proteomes" id="UP000694888">
    <property type="component" value="Unplaced"/>
</dbReference>
<gene>
    <name evidence="4" type="primary">LOC101861847</name>
</gene>
<comment type="caution">
    <text evidence="1">Lacks conserved residue(s) required for the propagation of feature annotation.</text>
</comment>
<evidence type="ECO:0000313" key="3">
    <source>
        <dbReference type="Proteomes" id="UP000694888"/>
    </source>
</evidence>
<organism evidence="3 4">
    <name type="scientific">Aplysia californica</name>
    <name type="common">California sea hare</name>
    <dbReference type="NCBI Taxonomy" id="6500"/>
    <lineage>
        <taxon>Eukaryota</taxon>
        <taxon>Metazoa</taxon>
        <taxon>Spiralia</taxon>
        <taxon>Lophotrochozoa</taxon>
        <taxon>Mollusca</taxon>
        <taxon>Gastropoda</taxon>
        <taxon>Heterobranchia</taxon>
        <taxon>Euthyneura</taxon>
        <taxon>Tectipleura</taxon>
        <taxon>Aplysiida</taxon>
        <taxon>Aplysioidea</taxon>
        <taxon>Aplysiidae</taxon>
        <taxon>Aplysia</taxon>
    </lineage>
</organism>
<sequence length="197" mass="21236">MCPGHCRADDLQVCVDHAKRCHDGQFCKISQDEHGLKGECKDDHELHHCQDEMRHHDCDGHGPHEGPHGPHCVLDCCTTNDCLQGKFGSVLTTQAPPTTPAAATSNATLWDKFKGDCKDQVANDGCKTLVKTQDVCHDRLALDICPDTCGLCSAINSTACQDTVVNGGCSDLQNNKDVCSDPLAVFICPQTCNMCAV</sequence>
<dbReference type="GeneID" id="101861847"/>
<proteinExistence type="predicted"/>
<dbReference type="InterPro" id="IPR003582">
    <property type="entry name" value="ShKT_dom"/>
</dbReference>
<accession>A0ABM0K568</accession>
<evidence type="ECO:0000259" key="2">
    <source>
        <dbReference type="PROSITE" id="PS51670"/>
    </source>
</evidence>
<name>A0ABM0K568_APLCA</name>
<keyword evidence="1" id="KW-1015">Disulfide bond</keyword>